<dbReference type="EMBL" id="BAABRN010000008">
    <property type="protein sequence ID" value="GAA5501256.1"/>
    <property type="molecule type" value="Genomic_DNA"/>
</dbReference>
<name>A0ABP9V7Q8_9DEIO</name>
<organism evidence="1 2">
    <name type="scientific">Deinococcus xinjiangensis</name>
    <dbReference type="NCBI Taxonomy" id="457454"/>
    <lineage>
        <taxon>Bacteria</taxon>
        <taxon>Thermotogati</taxon>
        <taxon>Deinococcota</taxon>
        <taxon>Deinococci</taxon>
        <taxon>Deinococcales</taxon>
        <taxon>Deinococcaceae</taxon>
        <taxon>Deinococcus</taxon>
    </lineage>
</organism>
<gene>
    <name evidence="1" type="ORF">Dxin01_00988</name>
</gene>
<protein>
    <submittedName>
        <fullName evidence="1">Uncharacterized protein</fullName>
    </submittedName>
</protein>
<proteinExistence type="predicted"/>
<accession>A0ABP9V7Q8</accession>
<keyword evidence="2" id="KW-1185">Reference proteome</keyword>
<sequence length="123" mass="13832">MDNSQIMTIVEKIASDSAASSATNLCPAVYDNGTTGGCFASTKDDVDFVEHFYSDMIKKGFIVSHPVRQDYLAWTGILLTPDKRKTVVFNIRTLVDSQPDDKFRYELYDKGYKTLCEVSINNE</sequence>
<comment type="caution">
    <text evidence="1">The sequence shown here is derived from an EMBL/GenBank/DDBJ whole genome shotgun (WGS) entry which is preliminary data.</text>
</comment>
<reference evidence="1 2" key="1">
    <citation type="submission" date="2024-02" db="EMBL/GenBank/DDBJ databases">
        <title>Deinococcus xinjiangensis NBRC 107630.</title>
        <authorList>
            <person name="Ichikawa N."/>
            <person name="Katano-Makiyama Y."/>
            <person name="Hidaka K."/>
        </authorList>
    </citation>
    <scope>NUCLEOTIDE SEQUENCE [LARGE SCALE GENOMIC DNA]</scope>
    <source>
        <strain evidence="1 2">NBRC 107630</strain>
    </source>
</reference>
<evidence type="ECO:0000313" key="1">
    <source>
        <dbReference type="EMBL" id="GAA5501256.1"/>
    </source>
</evidence>
<evidence type="ECO:0000313" key="2">
    <source>
        <dbReference type="Proteomes" id="UP001458946"/>
    </source>
</evidence>
<dbReference type="Proteomes" id="UP001458946">
    <property type="component" value="Unassembled WGS sequence"/>
</dbReference>